<reference evidence="2 3" key="1">
    <citation type="submission" date="2021-01" db="EMBL/GenBank/DDBJ databases">
        <title>Genomic Encyclopedia of Type Strains, Phase IV (KMG-IV): sequencing the most valuable type-strain genomes for metagenomic binning, comparative biology and taxonomic classification.</title>
        <authorList>
            <person name="Goeker M."/>
        </authorList>
    </citation>
    <scope>NUCLEOTIDE SEQUENCE [LARGE SCALE GENOMIC DNA]</scope>
    <source>
        <strain evidence="2 3">DSM 105482</strain>
    </source>
</reference>
<dbReference type="NCBIfam" id="TIGR02357">
    <property type="entry name" value="ECF_ThiT_YuaJ"/>
    <property type="match status" value="1"/>
</dbReference>
<dbReference type="EMBL" id="JAFBFI010000018">
    <property type="protein sequence ID" value="MBM7694141.1"/>
    <property type="molecule type" value="Genomic_DNA"/>
</dbReference>
<feature type="transmembrane region" description="Helical" evidence="1">
    <location>
        <begin position="164"/>
        <end position="184"/>
    </location>
</feature>
<accession>A0ABS2QLU1</accession>
<dbReference type="InterPro" id="IPR012651">
    <property type="entry name" value="Thia_Transptr_ThiT"/>
</dbReference>
<evidence type="ECO:0000256" key="1">
    <source>
        <dbReference type="SAM" id="Phobius"/>
    </source>
</evidence>
<sequence>MKNGNVLMMVEVAVFAALALLLDMVSQFIFSRIWPQGGSISIAMVPVFIMAFRWGIKGGLLSGLLLGLLQIVTGFASIAHPVQGFLDYPLAFTLVGIAGVFAGGIQNSFLKGNRKKSYILMTLGIFAGSFLRFLCHFASGIVFFGSYAPEGQPVALYSLVYNGTYMAISFILSAIIAVLLYSTAHRTLFKKALT</sequence>
<keyword evidence="1" id="KW-0812">Transmembrane</keyword>
<comment type="caution">
    <text evidence="2">The sequence shown here is derived from an EMBL/GenBank/DDBJ whole genome shotgun (WGS) entry which is preliminary data.</text>
</comment>
<gene>
    <name evidence="2" type="ORF">JOC77_003585</name>
</gene>
<keyword evidence="3" id="KW-1185">Reference proteome</keyword>
<dbReference type="RefSeq" id="WP_204545850.1">
    <property type="nucleotide sequence ID" value="NZ_JAFBFI010000018.1"/>
</dbReference>
<name>A0ABS2QLU1_9BACI</name>
<keyword evidence="1" id="KW-1133">Transmembrane helix</keyword>
<keyword evidence="1" id="KW-0472">Membrane</keyword>
<feature type="transmembrane region" description="Helical" evidence="1">
    <location>
        <begin position="37"/>
        <end position="56"/>
    </location>
</feature>
<feature type="transmembrane region" description="Helical" evidence="1">
    <location>
        <begin position="88"/>
        <end position="106"/>
    </location>
</feature>
<proteinExistence type="predicted"/>
<dbReference type="Proteomes" id="UP000823486">
    <property type="component" value="Unassembled WGS sequence"/>
</dbReference>
<feature type="transmembrane region" description="Helical" evidence="1">
    <location>
        <begin position="63"/>
        <end position="82"/>
    </location>
</feature>
<evidence type="ECO:0000313" key="2">
    <source>
        <dbReference type="EMBL" id="MBM7694141.1"/>
    </source>
</evidence>
<organism evidence="2 3">
    <name type="scientific">Peribacillus deserti</name>
    <dbReference type="NCBI Taxonomy" id="673318"/>
    <lineage>
        <taxon>Bacteria</taxon>
        <taxon>Bacillati</taxon>
        <taxon>Bacillota</taxon>
        <taxon>Bacilli</taxon>
        <taxon>Bacillales</taxon>
        <taxon>Bacillaceae</taxon>
        <taxon>Peribacillus</taxon>
    </lineage>
</organism>
<evidence type="ECO:0000313" key="3">
    <source>
        <dbReference type="Proteomes" id="UP000823486"/>
    </source>
</evidence>
<protein>
    <submittedName>
        <fullName evidence="2">Thiamine transporter</fullName>
    </submittedName>
</protein>
<dbReference type="Pfam" id="PF09515">
    <property type="entry name" value="Thia_YuaJ"/>
    <property type="match status" value="1"/>
</dbReference>
<dbReference type="Gene3D" id="1.10.1760.20">
    <property type="match status" value="1"/>
</dbReference>
<feature type="transmembrane region" description="Helical" evidence="1">
    <location>
        <begin position="118"/>
        <end position="144"/>
    </location>
</feature>